<keyword evidence="1" id="KW-1133">Transmembrane helix</keyword>
<dbReference type="EMBL" id="JBHUMJ010000011">
    <property type="protein sequence ID" value="MFD2703368.1"/>
    <property type="molecule type" value="Genomic_DNA"/>
</dbReference>
<dbReference type="RefSeq" id="WP_090724803.1">
    <property type="nucleotide sequence ID" value="NZ_JBHUMJ010000011.1"/>
</dbReference>
<dbReference type="Proteomes" id="UP001597540">
    <property type="component" value="Unassembled WGS sequence"/>
</dbReference>
<organism evidence="2 3">
    <name type="scientific">Paenibacillus shunpengii</name>
    <dbReference type="NCBI Taxonomy" id="2054424"/>
    <lineage>
        <taxon>Bacteria</taxon>
        <taxon>Bacillati</taxon>
        <taxon>Bacillota</taxon>
        <taxon>Bacilli</taxon>
        <taxon>Bacillales</taxon>
        <taxon>Paenibacillaceae</taxon>
        <taxon>Paenibacillus</taxon>
    </lineage>
</organism>
<feature type="transmembrane region" description="Helical" evidence="1">
    <location>
        <begin position="24"/>
        <end position="47"/>
    </location>
</feature>
<proteinExistence type="predicted"/>
<gene>
    <name evidence="2" type="ORF">ACFSVM_23315</name>
</gene>
<evidence type="ECO:0000313" key="2">
    <source>
        <dbReference type="EMBL" id="MFD2703368.1"/>
    </source>
</evidence>
<sequence>MNNNPQNSPDEKHTSTGLLSKNSFYMVMIVILLVILTISIIMSSLGINIAVTLSILMSCVEWMTKFILPWIFLFYFIKLVHSYTRSKQG</sequence>
<keyword evidence="3" id="KW-1185">Reference proteome</keyword>
<keyword evidence="1" id="KW-0472">Membrane</keyword>
<keyword evidence="1" id="KW-0812">Transmembrane</keyword>
<protein>
    <submittedName>
        <fullName evidence="2">Uncharacterized protein</fullName>
    </submittedName>
</protein>
<accession>A0ABW5SUQ7</accession>
<reference evidence="3" key="1">
    <citation type="journal article" date="2019" name="Int. J. Syst. Evol. Microbiol.">
        <title>The Global Catalogue of Microorganisms (GCM) 10K type strain sequencing project: providing services to taxonomists for standard genome sequencing and annotation.</title>
        <authorList>
            <consortium name="The Broad Institute Genomics Platform"/>
            <consortium name="The Broad Institute Genome Sequencing Center for Infectious Disease"/>
            <person name="Wu L."/>
            <person name="Ma J."/>
        </authorList>
    </citation>
    <scope>NUCLEOTIDE SEQUENCE [LARGE SCALE GENOMIC DNA]</scope>
    <source>
        <strain evidence="3">KCTC 33849</strain>
    </source>
</reference>
<feature type="transmembrane region" description="Helical" evidence="1">
    <location>
        <begin position="53"/>
        <end position="77"/>
    </location>
</feature>
<name>A0ABW5SUQ7_9BACL</name>
<evidence type="ECO:0000313" key="3">
    <source>
        <dbReference type="Proteomes" id="UP001597540"/>
    </source>
</evidence>
<evidence type="ECO:0000256" key="1">
    <source>
        <dbReference type="SAM" id="Phobius"/>
    </source>
</evidence>
<comment type="caution">
    <text evidence="2">The sequence shown here is derived from an EMBL/GenBank/DDBJ whole genome shotgun (WGS) entry which is preliminary data.</text>
</comment>